<evidence type="ECO:0000256" key="2">
    <source>
        <dbReference type="ARBA" id="ARBA00022748"/>
    </source>
</evidence>
<dbReference type="SUPFAM" id="SSF52833">
    <property type="entry name" value="Thioredoxin-like"/>
    <property type="match status" value="1"/>
</dbReference>
<feature type="domain" description="Thioredoxin" evidence="5">
    <location>
        <begin position="216"/>
        <end position="359"/>
    </location>
</feature>
<reference evidence="6 7" key="1">
    <citation type="journal article" date="2014" name="Int. J. Syst. Evol. Microbiol.">
        <title>Complete genome sequence of Corynebacterium casei LMG S-19264T (=DSM 44701T), isolated from a smear-ripened cheese.</title>
        <authorList>
            <consortium name="US DOE Joint Genome Institute (JGI-PGF)"/>
            <person name="Walter F."/>
            <person name="Albersmeier A."/>
            <person name="Kalinowski J."/>
            <person name="Ruckert C."/>
        </authorList>
    </citation>
    <scope>NUCLEOTIDE SEQUENCE [LARGE SCALE GENOMIC DNA]</scope>
    <source>
        <strain evidence="6 7">KCTC 12866</strain>
    </source>
</reference>
<name>A0A8J3GAF2_9BACT</name>
<sequence length="359" mass="40748">MLSGTIENAESPYLYLLYESTPGVRLKDSSRIVDNKFQFKGSILEPTDAMLRENSSVFLNGKVIADETNMNMVSIYLEKGTMTAHVVHDDFRSIKISGSKSQDENVKLTNSLIPFQARIFALKDAIKQSRTDKAPKEKIDSLENLENKAGKETWAAIQKFIYENPDSYVSADELCSFRNLWPFDTVKHLFDNLNPEIKKSRDGQKVANLIRETELASVGTMAHDFSGSELNGEKIKLSDFRGKYVLIDFWGSWCAPCRIGNPHLIELYNQYKDRNFEIIGVATDDKEVPWRKAVEKDKIGIWKNILDTDEASRGSAIAHKYAVHSFPTKILIDKQGKIIGRFKGDDGEKLEELLAQRLK</sequence>
<dbReference type="GO" id="GO:0030313">
    <property type="term" value="C:cell envelope"/>
    <property type="evidence" value="ECO:0007669"/>
    <property type="project" value="UniProtKB-SubCell"/>
</dbReference>
<comment type="caution">
    <text evidence="6">The sequence shown here is derived from an EMBL/GenBank/DDBJ whole genome shotgun (WGS) entry which is preliminary data.</text>
</comment>
<protein>
    <submittedName>
        <fullName evidence="6">Thiol:disulfide interchange protein</fullName>
    </submittedName>
</protein>
<dbReference type="InterPro" id="IPR013766">
    <property type="entry name" value="Thioredoxin_domain"/>
</dbReference>
<dbReference type="GO" id="GO:0016209">
    <property type="term" value="F:antioxidant activity"/>
    <property type="evidence" value="ECO:0007669"/>
    <property type="project" value="InterPro"/>
</dbReference>
<dbReference type="EMBL" id="BMXF01000004">
    <property type="protein sequence ID" value="GHB82383.1"/>
    <property type="molecule type" value="Genomic_DNA"/>
</dbReference>
<evidence type="ECO:0000256" key="1">
    <source>
        <dbReference type="ARBA" id="ARBA00004196"/>
    </source>
</evidence>
<dbReference type="InterPro" id="IPR017937">
    <property type="entry name" value="Thioredoxin_CS"/>
</dbReference>
<dbReference type="Pfam" id="PF00578">
    <property type="entry name" value="AhpC-TSA"/>
    <property type="match status" value="1"/>
</dbReference>
<dbReference type="CDD" id="cd02966">
    <property type="entry name" value="TlpA_like_family"/>
    <property type="match status" value="1"/>
</dbReference>
<dbReference type="Proteomes" id="UP000598271">
    <property type="component" value="Unassembled WGS sequence"/>
</dbReference>
<evidence type="ECO:0000313" key="6">
    <source>
        <dbReference type="EMBL" id="GHB82383.1"/>
    </source>
</evidence>
<proteinExistence type="predicted"/>
<dbReference type="Gene3D" id="3.40.30.10">
    <property type="entry name" value="Glutaredoxin"/>
    <property type="match status" value="1"/>
</dbReference>
<dbReference type="InterPro" id="IPR036249">
    <property type="entry name" value="Thioredoxin-like_sf"/>
</dbReference>
<organism evidence="6 7">
    <name type="scientific">Persicitalea jodogahamensis</name>
    <dbReference type="NCBI Taxonomy" id="402147"/>
    <lineage>
        <taxon>Bacteria</taxon>
        <taxon>Pseudomonadati</taxon>
        <taxon>Bacteroidota</taxon>
        <taxon>Cytophagia</taxon>
        <taxon>Cytophagales</taxon>
        <taxon>Spirosomataceae</taxon>
        <taxon>Persicitalea</taxon>
    </lineage>
</organism>
<dbReference type="PANTHER" id="PTHR42852:SF6">
    <property type="entry name" value="THIOL:DISULFIDE INTERCHANGE PROTEIN DSBE"/>
    <property type="match status" value="1"/>
</dbReference>
<keyword evidence="4" id="KW-0676">Redox-active center</keyword>
<evidence type="ECO:0000256" key="3">
    <source>
        <dbReference type="ARBA" id="ARBA00023157"/>
    </source>
</evidence>
<keyword evidence="3" id="KW-1015">Disulfide bond</keyword>
<keyword evidence="2" id="KW-0201">Cytochrome c-type biogenesis</keyword>
<dbReference type="PANTHER" id="PTHR42852">
    <property type="entry name" value="THIOL:DISULFIDE INTERCHANGE PROTEIN DSBE"/>
    <property type="match status" value="1"/>
</dbReference>
<dbReference type="InterPro" id="IPR025380">
    <property type="entry name" value="DUF4369"/>
</dbReference>
<dbReference type="InterPro" id="IPR000866">
    <property type="entry name" value="AhpC/TSA"/>
</dbReference>
<comment type="subcellular location">
    <subcellularLocation>
        <location evidence="1">Cell envelope</location>
    </subcellularLocation>
</comment>
<evidence type="ECO:0000313" key="7">
    <source>
        <dbReference type="Proteomes" id="UP000598271"/>
    </source>
</evidence>
<dbReference type="PROSITE" id="PS00194">
    <property type="entry name" value="THIOREDOXIN_1"/>
    <property type="match status" value="1"/>
</dbReference>
<dbReference type="GO" id="GO:0016491">
    <property type="term" value="F:oxidoreductase activity"/>
    <property type="evidence" value="ECO:0007669"/>
    <property type="project" value="InterPro"/>
</dbReference>
<keyword evidence="7" id="KW-1185">Reference proteome</keyword>
<dbReference type="Pfam" id="PF14289">
    <property type="entry name" value="DUF4369"/>
    <property type="match status" value="1"/>
</dbReference>
<evidence type="ECO:0000259" key="5">
    <source>
        <dbReference type="PROSITE" id="PS51352"/>
    </source>
</evidence>
<gene>
    <name evidence="6" type="ORF">GCM10007390_41890</name>
</gene>
<dbReference type="GO" id="GO:0017004">
    <property type="term" value="P:cytochrome complex assembly"/>
    <property type="evidence" value="ECO:0007669"/>
    <property type="project" value="UniProtKB-KW"/>
</dbReference>
<dbReference type="PROSITE" id="PS51352">
    <property type="entry name" value="THIOREDOXIN_2"/>
    <property type="match status" value="1"/>
</dbReference>
<accession>A0A8J3GAF2</accession>
<dbReference type="InterPro" id="IPR050553">
    <property type="entry name" value="Thioredoxin_ResA/DsbE_sf"/>
</dbReference>
<dbReference type="AlphaFoldDB" id="A0A8J3GAF2"/>
<evidence type="ECO:0000256" key="4">
    <source>
        <dbReference type="ARBA" id="ARBA00023284"/>
    </source>
</evidence>